<sequence length="223" mass="25130">MTSTGTGALTEREKNVCVVENAIGVRSPKTSDLASTLQKMEKTRRSLKKQHGADSESDMLLLAPCGKYELVYATGKEVVKRDRSDSSNVKRIARGFYWPSWLVNAGISFAPDESTNDSKNIKGAVENSARCGALELRFRGRYEWIPAARKLSFNFYEMIIRLGSMTLMKRELVDLRTVTSQAEYFDRSEQIRTLPFFIFFESNDSFAAARGRGGGLALWKRTK</sequence>
<dbReference type="PANTHER" id="PTHR35690">
    <property type="entry name" value="OS01G0363500 PROTEIN"/>
    <property type="match status" value="1"/>
</dbReference>
<organism evidence="1">
    <name type="scientific">Erythrolobus madagascarensis</name>
    <dbReference type="NCBI Taxonomy" id="708628"/>
    <lineage>
        <taxon>Eukaryota</taxon>
        <taxon>Rhodophyta</taxon>
        <taxon>Bangiophyceae</taxon>
        <taxon>Porphyridiales</taxon>
        <taxon>Porphyridiaceae</taxon>
        <taxon>Erythrolobus</taxon>
    </lineage>
</organism>
<dbReference type="PANTHER" id="PTHR35690:SF1">
    <property type="entry name" value="OS01G0363500 PROTEIN"/>
    <property type="match status" value="1"/>
</dbReference>
<evidence type="ECO:0000313" key="1">
    <source>
        <dbReference type="EMBL" id="CAD8726078.1"/>
    </source>
</evidence>
<accession>A0A7S0T5Q3</accession>
<protein>
    <submittedName>
        <fullName evidence="1">Uncharacterized protein</fullName>
    </submittedName>
</protein>
<dbReference type="AlphaFoldDB" id="A0A7S0T5Q3"/>
<name>A0A7S0T5Q3_9RHOD</name>
<dbReference type="EMBL" id="HBFE01003228">
    <property type="protein sequence ID" value="CAD8726078.1"/>
    <property type="molecule type" value="Transcribed_RNA"/>
</dbReference>
<reference evidence="1" key="1">
    <citation type="submission" date="2021-01" db="EMBL/GenBank/DDBJ databases">
        <authorList>
            <person name="Corre E."/>
            <person name="Pelletier E."/>
            <person name="Niang G."/>
            <person name="Scheremetjew M."/>
            <person name="Finn R."/>
            <person name="Kale V."/>
            <person name="Holt S."/>
            <person name="Cochrane G."/>
            <person name="Meng A."/>
            <person name="Brown T."/>
            <person name="Cohen L."/>
        </authorList>
    </citation>
    <scope>NUCLEOTIDE SEQUENCE</scope>
    <source>
        <strain evidence="1">CCMP3276</strain>
    </source>
</reference>
<proteinExistence type="predicted"/>
<gene>
    <name evidence="1" type="ORF">EMAD1354_LOCUS2158</name>
</gene>